<accession>A0A9P6NTT2</accession>
<feature type="compositionally biased region" description="Polar residues" evidence="1">
    <location>
        <begin position="1"/>
        <end position="26"/>
    </location>
</feature>
<name>A0A9P6NTT2_9BASI</name>
<proteinExistence type="predicted"/>
<evidence type="ECO:0000256" key="1">
    <source>
        <dbReference type="SAM" id="MobiDB-lite"/>
    </source>
</evidence>
<keyword evidence="3" id="KW-1185">Reference proteome</keyword>
<feature type="region of interest" description="Disordered" evidence="1">
    <location>
        <begin position="1"/>
        <end position="32"/>
    </location>
</feature>
<sequence>MNTHSRAQQQTSKTPMDNISNMTSKPSTPPHASAPYKSVDFFMQMPTMMKHSVITLNVAGTKFIISMFHFPSQMSHVMTWLELRSIKFEPGDLLNDYLSKVRVKVDELDRTGFKWMKDSVLSIQMQLGLLMSADFLFNNVNMILDAVVHII</sequence>
<dbReference type="EMBL" id="MU167221">
    <property type="protein sequence ID" value="KAG0150242.1"/>
    <property type="molecule type" value="Genomic_DNA"/>
</dbReference>
<gene>
    <name evidence="2" type="ORF">CROQUDRAFT_652669</name>
</gene>
<evidence type="ECO:0000313" key="3">
    <source>
        <dbReference type="Proteomes" id="UP000886653"/>
    </source>
</evidence>
<reference evidence="2" key="1">
    <citation type="submission" date="2013-11" db="EMBL/GenBank/DDBJ databases">
        <title>Genome sequence of the fusiform rust pathogen reveals effectors for host alternation and coevolution with pine.</title>
        <authorList>
            <consortium name="DOE Joint Genome Institute"/>
            <person name="Smith K."/>
            <person name="Pendleton A."/>
            <person name="Kubisiak T."/>
            <person name="Anderson C."/>
            <person name="Salamov A."/>
            <person name="Aerts A."/>
            <person name="Riley R."/>
            <person name="Clum A."/>
            <person name="Lindquist E."/>
            <person name="Ence D."/>
            <person name="Campbell M."/>
            <person name="Kronenberg Z."/>
            <person name="Feau N."/>
            <person name="Dhillon B."/>
            <person name="Hamelin R."/>
            <person name="Burleigh J."/>
            <person name="Smith J."/>
            <person name="Yandell M."/>
            <person name="Nelson C."/>
            <person name="Grigoriev I."/>
            <person name="Davis J."/>
        </authorList>
    </citation>
    <scope>NUCLEOTIDE SEQUENCE</scope>
    <source>
        <strain evidence="2">G11</strain>
    </source>
</reference>
<dbReference type="Proteomes" id="UP000886653">
    <property type="component" value="Unassembled WGS sequence"/>
</dbReference>
<protein>
    <submittedName>
        <fullName evidence="2">Uncharacterized protein</fullName>
    </submittedName>
</protein>
<dbReference type="AlphaFoldDB" id="A0A9P6NTT2"/>
<comment type="caution">
    <text evidence="2">The sequence shown here is derived from an EMBL/GenBank/DDBJ whole genome shotgun (WGS) entry which is preliminary data.</text>
</comment>
<evidence type="ECO:0000313" key="2">
    <source>
        <dbReference type="EMBL" id="KAG0150242.1"/>
    </source>
</evidence>
<organism evidence="2 3">
    <name type="scientific">Cronartium quercuum f. sp. fusiforme G11</name>
    <dbReference type="NCBI Taxonomy" id="708437"/>
    <lineage>
        <taxon>Eukaryota</taxon>
        <taxon>Fungi</taxon>
        <taxon>Dikarya</taxon>
        <taxon>Basidiomycota</taxon>
        <taxon>Pucciniomycotina</taxon>
        <taxon>Pucciniomycetes</taxon>
        <taxon>Pucciniales</taxon>
        <taxon>Coleosporiaceae</taxon>
        <taxon>Cronartium</taxon>
    </lineage>
</organism>